<keyword evidence="12 18" id="KW-0548">Nucleotidyltransferase</keyword>
<keyword evidence="14" id="KW-0443">Lipid metabolism</keyword>
<gene>
    <name evidence="20" type="ORF">ACFSTF_05985</name>
</gene>
<evidence type="ECO:0000256" key="18">
    <source>
        <dbReference type="RuleBase" id="RU003938"/>
    </source>
</evidence>
<sequence length="263" mass="29341">MKQRIMTAIVFGIVYLGCLFIHPVPFSILVTAFAVIAFYELLAMKGIKSTEFHSIVGFIFVAGLVLRPLWDNYIVGVSTLKMVVILLIFLFASIVFTKNRITYDDMAYLFLSAFYIGFSFSLLAAARFHGLWLVLFIQIMMWVTDSGAYFVGRTFGKRKLAPHISPNKTIEGSIGAVVVALIVAIILYMLVPSQTIQSLNHLLFITLIVSIFGQLGDLAESAIKRHYGIKDSGKILPGHGGIFDRFDSLLFVLPILFVFHFLG</sequence>
<comment type="subcellular location">
    <subcellularLocation>
        <location evidence="2">Cell membrane</location>
        <topology evidence="2">Multi-pass membrane protein</topology>
    </subcellularLocation>
</comment>
<evidence type="ECO:0000256" key="5">
    <source>
        <dbReference type="ARBA" id="ARBA00010185"/>
    </source>
</evidence>
<evidence type="ECO:0000256" key="1">
    <source>
        <dbReference type="ARBA" id="ARBA00001698"/>
    </source>
</evidence>
<accession>A0ABW5PPT6</accession>
<evidence type="ECO:0000256" key="4">
    <source>
        <dbReference type="ARBA" id="ARBA00005189"/>
    </source>
</evidence>
<evidence type="ECO:0000256" key="14">
    <source>
        <dbReference type="ARBA" id="ARBA00023098"/>
    </source>
</evidence>
<keyword evidence="10 18" id="KW-0808">Transferase</keyword>
<dbReference type="PANTHER" id="PTHR46382:SF1">
    <property type="entry name" value="PHOSPHATIDATE CYTIDYLYLTRANSFERASE"/>
    <property type="match status" value="1"/>
</dbReference>
<evidence type="ECO:0000256" key="6">
    <source>
        <dbReference type="ARBA" id="ARBA00012487"/>
    </source>
</evidence>
<evidence type="ECO:0000256" key="19">
    <source>
        <dbReference type="SAM" id="Phobius"/>
    </source>
</evidence>
<comment type="similarity">
    <text evidence="5 18">Belongs to the CDS family.</text>
</comment>
<keyword evidence="16" id="KW-0594">Phospholipid biosynthesis</keyword>
<evidence type="ECO:0000256" key="17">
    <source>
        <dbReference type="ARBA" id="ARBA00023264"/>
    </source>
</evidence>
<evidence type="ECO:0000256" key="12">
    <source>
        <dbReference type="ARBA" id="ARBA00022695"/>
    </source>
</evidence>
<proteinExistence type="inferred from homology"/>
<evidence type="ECO:0000256" key="16">
    <source>
        <dbReference type="ARBA" id="ARBA00023209"/>
    </source>
</evidence>
<dbReference type="GO" id="GO:0016779">
    <property type="term" value="F:nucleotidyltransferase activity"/>
    <property type="evidence" value="ECO:0007669"/>
    <property type="project" value="UniProtKB-KW"/>
</dbReference>
<keyword evidence="8" id="KW-1003">Cell membrane</keyword>
<comment type="caution">
    <text evidence="20">The sequence shown here is derived from an EMBL/GenBank/DDBJ whole genome shotgun (WGS) entry which is preliminary data.</text>
</comment>
<keyword evidence="15 19" id="KW-0472">Membrane</keyword>
<evidence type="ECO:0000313" key="21">
    <source>
        <dbReference type="Proteomes" id="UP001597458"/>
    </source>
</evidence>
<evidence type="ECO:0000256" key="15">
    <source>
        <dbReference type="ARBA" id="ARBA00023136"/>
    </source>
</evidence>
<evidence type="ECO:0000256" key="13">
    <source>
        <dbReference type="ARBA" id="ARBA00022989"/>
    </source>
</evidence>
<dbReference type="RefSeq" id="WP_141189300.1">
    <property type="nucleotide sequence ID" value="NZ_JBHUMR010000008.1"/>
</dbReference>
<comment type="pathway">
    <text evidence="3 18">Phospholipid metabolism; CDP-diacylglycerol biosynthesis; CDP-diacylglycerol from sn-glycerol 3-phosphate: step 3/3.</text>
</comment>
<name>A0ABW5PPT6_9BACI</name>
<reference evidence="21" key="1">
    <citation type="journal article" date="2019" name="Int. J. Syst. Evol. Microbiol.">
        <title>The Global Catalogue of Microorganisms (GCM) 10K type strain sequencing project: providing services to taxonomists for standard genome sequencing and annotation.</title>
        <authorList>
            <consortium name="The Broad Institute Genomics Platform"/>
            <consortium name="The Broad Institute Genome Sequencing Center for Infectious Disease"/>
            <person name="Wu L."/>
            <person name="Ma J."/>
        </authorList>
    </citation>
    <scope>NUCLEOTIDE SEQUENCE [LARGE SCALE GENOMIC DNA]</scope>
    <source>
        <strain evidence="21">TISTR 2241</strain>
    </source>
</reference>
<dbReference type="Pfam" id="PF01148">
    <property type="entry name" value="CTP_transf_1"/>
    <property type="match status" value="1"/>
</dbReference>
<evidence type="ECO:0000256" key="2">
    <source>
        <dbReference type="ARBA" id="ARBA00004651"/>
    </source>
</evidence>
<feature type="transmembrane region" description="Helical" evidence="19">
    <location>
        <begin position="243"/>
        <end position="262"/>
    </location>
</feature>
<keyword evidence="13 19" id="KW-1133">Transmembrane helix</keyword>
<comment type="pathway">
    <text evidence="4">Lipid metabolism.</text>
</comment>
<dbReference type="EMBL" id="JBHUMR010000008">
    <property type="protein sequence ID" value="MFD2616858.1"/>
    <property type="molecule type" value="Genomic_DNA"/>
</dbReference>
<dbReference type="InterPro" id="IPR000374">
    <property type="entry name" value="PC_trans"/>
</dbReference>
<feature type="transmembrane region" description="Helical" evidence="19">
    <location>
        <begin position="6"/>
        <end position="39"/>
    </location>
</feature>
<keyword evidence="11 18" id="KW-0812">Transmembrane</keyword>
<evidence type="ECO:0000256" key="8">
    <source>
        <dbReference type="ARBA" id="ARBA00022475"/>
    </source>
</evidence>
<dbReference type="PANTHER" id="PTHR46382">
    <property type="entry name" value="PHOSPHATIDATE CYTIDYLYLTRANSFERASE"/>
    <property type="match status" value="1"/>
</dbReference>
<evidence type="ECO:0000256" key="7">
    <source>
        <dbReference type="ARBA" id="ARBA00019373"/>
    </source>
</evidence>
<protein>
    <recommendedName>
        <fullName evidence="7 18">Phosphatidate cytidylyltransferase</fullName>
        <ecNumber evidence="6 18">2.7.7.41</ecNumber>
    </recommendedName>
</protein>
<evidence type="ECO:0000256" key="11">
    <source>
        <dbReference type="ARBA" id="ARBA00022692"/>
    </source>
</evidence>
<feature type="transmembrane region" description="Helical" evidence="19">
    <location>
        <begin position="203"/>
        <end position="223"/>
    </location>
</feature>
<evidence type="ECO:0000256" key="3">
    <source>
        <dbReference type="ARBA" id="ARBA00005119"/>
    </source>
</evidence>
<evidence type="ECO:0000256" key="10">
    <source>
        <dbReference type="ARBA" id="ARBA00022679"/>
    </source>
</evidence>
<feature type="transmembrane region" description="Helical" evidence="19">
    <location>
        <begin position="132"/>
        <end position="151"/>
    </location>
</feature>
<keyword evidence="9" id="KW-0444">Lipid biosynthesis</keyword>
<dbReference type="EC" id="2.7.7.41" evidence="6 18"/>
<organism evidence="20 21">
    <name type="scientific">Terrilactibacillus laevilacticus</name>
    <dbReference type="NCBI Taxonomy" id="1380157"/>
    <lineage>
        <taxon>Bacteria</taxon>
        <taxon>Bacillati</taxon>
        <taxon>Bacillota</taxon>
        <taxon>Bacilli</taxon>
        <taxon>Bacillales</taxon>
        <taxon>Bacillaceae</taxon>
        <taxon>Terrilactibacillus</taxon>
    </lineage>
</organism>
<feature type="transmembrane region" description="Helical" evidence="19">
    <location>
        <begin position="76"/>
        <end position="96"/>
    </location>
</feature>
<evidence type="ECO:0000313" key="20">
    <source>
        <dbReference type="EMBL" id="MFD2616858.1"/>
    </source>
</evidence>
<dbReference type="Proteomes" id="UP001597458">
    <property type="component" value="Unassembled WGS sequence"/>
</dbReference>
<feature type="transmembrane region" description="Helical" evidence="19">
    <location>
        <begin position="51"/>
        <end position="70"/>
    </location>
</feature>
<feature type="transmembrane region" description="Helical" evidence="19">
    <location>
        <begin position="172"/>
        <end position="191"/>
    </location>
</feature>
<keyword evidence="21" id="KW-1185">Reference proteome</keyword>
<evidence type="ECO:0000256" key="9">
    <source>
        <dbReference type="ARBA" id="ARBA00022516"/>
    </source>
</evidence>
<keyword evidence="17" id="KW-1208">Phospholipid metabolism</keyword>
<feature type="transmembrane region" description="Helical" evidence="19">
    <location>
        <begin position="108"/>
        <end position="126"/>
    </location>
</feature>
<comment type="catalytic activity">
    <reaction evidence="1 18">
        <text>a 1,2-diacyl-sn-glycero-3-phosphate + CTP + H(+) = a CDP-1,2-diacyl-sn-glycerol + diphosphate</text>
        <dbReference type="Rhea" id="RHEA:16229"/>
        <dbReference type="ChEBI" id="CHEBI:15378"/>
        <dbReference type="ChEBI" id="CHEBI:33019"/>
        <dbReference type="ChEBI" id="CHEBI:37563"/>
        <dbReference type="ChEBI" id="CHEBI:58332"/>
        <dbReference type="ChEBI" id="CHEBI:58608"/>
        <dbReference type="EC" id="2.7.7.41"/>
    </reaction>
</comment>
<dbReference type="PROSITE" id="PS01315">
    <property type="entry name" value="CDS"/>
    <property type="match status" value="1"/>
</dbReference>